<organism evidence="2 3">
    <name type="scientific">Coniochaeta ligniaria NRRL 30616</name>
    <dbReference type="NCBI Taxonomy" id="1408157"/>
    <lineage>
        <taxon>Eukaryota</taxon>
        <taxon>Fungi</taxon>
        <taxon>Dikarya</taxon>
        <taxon>Ascomycota</taxon>
        <taxon>Pezizomycotina</taxon>
        <taxon>Sordariomycetes</taxon>
        <taxon>Sordariomycetidae</taxon>
        <taxon>Coniochaetales</taxon>
        <taxon>Coniochaetaceae</taxon>
        <taxon>Coniochaeta</taxon>
    </lineage>
</organism>
<reference evidence="2 3" key="1">
    <citation type="submission" date="2016-10" db="EMBL/GenBank/DDBJ databases">
        <title>Draft genome sequence of Coniochaeta ligniaria NRRL30616, a lignocellulolytic fungus for bioabatement of inhibitors in plant biomass hydrolysates.</title>
        <authorList>
            <consortium name="DOE Joint Genome Institute"/>
            <person name="Jimenez D.J."/>
            <person name="Hector R.E."/>
            <person name="Riley R."/>
            <person name="Sun H."/>
            <person name="Grigoriev I.V."/>
            <person name="Van Elsas J.D."/>
            <person name="Nichols N.N."/>
        </authorList>
    </citation>
    <scope>NUCLEOTIDE SEQUENCE [LARGE SCALE GENOMIC DNA]</scope>
    <source>
        <strain evidence="2 3">NRRL 30616</strain>
    </source>
</reference>
<evidence type="ECO:0000256" key="1">
    <source>
        <dbReference type="SAM" id="MobiDB-lite"/>
    </source>
</evidence>
<keyword evidence="3" id="KW-1185">Reference proteome</keyword>
<dbReference type="InParanoid" id="A0A1J7JAD6"/>
<dbReference type="AlphaFoldDB" id="A0A1J7JAD6"/>
<dbReference type="EMBL" id="KV875103">
    <property type="protein sequence ID" value="OIW24522.1"/>
    <property type="molecule type" value="Genomic_DNA"/>
</dbReference>
<dbReference type="Proteomes" id="UP000182658">
    <property type="component" value="Unassembled WGS sequence"/>
</dbReference>
<feature type="region of interest" description="Disordered" evidence="1">
    <location>
        <begin position="11"/>
        <end position="36"/>
    </location>
</feature>
<evidence type="ECO:0000313" key="3">
    <source>
        <dbReference type="Proteomes" id="UP000182658"/>
    </source>
</evidence>
<evidence type="ECO:0000313" key="2">
    <source>
        <dbReference type="EMBL" id="OIW24522.1"/>
    </source>
</evidence>
<protein>
    <submittedName>
        <fullName evidence="2">Uncharacterized protein</fullName>
    </submittedName>
</protein>
<sequence length="128" mass="13642">MSPGFHIPILPLHSGTHHHHTSTDPISPPASHNTTTQIYLPTHLPSPNMSSHPIYLIASLGAPRNHHAIFVESGPLGSGSGSGSGTLFHVRGNIQTGMTYETRPSLAKPDLADGRLCVEEADWRGTCP</sequence>
<dbReference type="InterPro" id="IPR046670">
    <property type="entry name" value="DUF6540"/>
</dbReference>
<dbReference type="OrthoDB" id="4135672at2759"/>
<proteinExistence type="predicted"/>
<gene>
    <name evidence="2" type="ORF">CONLIGDRAFT_636706</name>
</gene>
<name>A0A1J7JAD6_9PEZI</name>
<dbReference type="Pfam" id="PF20174">
    <property type="entry name" value="DUF6540"/>
    <property type="match status" value="1"/>
</dbReference>
<accession>A0A1J7JAD6</accession>